<organism evidence="2 3">
    <name type="scientific">Lophiostoma macrostomum CBS 122681</name>
    <dbReference type="NCBI Taxonomy" id="1314788"/>
    <lineage>
        <taxon>Eukaryota</taxon>
        <taxon>Fungi</taxon>
        <taxon>Dikarya</taxon>
        <taxon>Ascomycota</taxon>
        <taxon>Pezizomycotina</taxon>
        <taxon>Dothideomycetes</taxon>
        <taxon>Pleosporomycetidae</taxon>
        <taxon>Pleosporales</taxon>
        <taxon>Lophiostomataceae</taxon>
        <taxon>Lophiostoma</taxon>
    </lineage>
</organism>
<name>A0A6A6TPC7_9PLEO</name>
<dbReference type="Proteomes" id="UP000799324">
    <property type="component" value="Unassembled WGS sequence"/>
</dbReference>
<reference evidence="2" key="1">
    <citation type="journal article" date="2020" name="Stud. Mycol.">
        <title>101 Dothideomycetes genomes: a test case for predicting lifestyles and emergence of pathogens.</title>
        <authorList>
            <person name="Haridas S."/>
            <person name="Albert R."/>
            <person name="Binder M."/>
            <person name="Bloem J."/>
            <person name="Labutti K."/>
            <person name="Salamov A."/>
            <person name="Andreopoulos B."/>
            <person name="Baker S."/>
            <person name="Barry K."/>
            <person name="Bills G."/>
            <person name="Bluhm B."/>
            <person name="Cannon C."/>
            <person name="Castanera R."/>
            <person name="Culley D."/>
            <person name="Daum C."/>
            <person name="Ezra D."/>
            <person name="Gonzalez J."/>
            <person name="Henrissat B."/>
            <person name="Kuo A."/>
            <person name="Liang C."/>
            <person name="Lipzen A."/>
            <person name="Lutzoni F."/>
            <person name="Magnuson J."/>
            <person name="Mondo S."/>
            <person name="Nolan M."/>
            <person name="Ohm R."/>
            <person name="Pangilinan J."/>
            <person name="Park H.-J."/>
            <person name="Ramirez L."/>
            <person name="Alfaro M."/>
            <person name="Sun H."/>
            <person name="Tritt A."/>
            <person name="Yoshinaga Y."/>
            <person name="Zwiers L.-H."/>
            <person name="Turgeon B."/>
            <person name="Goodwin S."/>
            <person name="Spatafora J."/>
            <person name="Crous P."/>
            <person name="Grigoriev I."/>
        </authorList>
    </citation>
    <scope>NUCLEOTIDE SEQUENCE</scope>
    <source>
        <strain evidence="2">CBS 122681</strain>
    </source>
</reference>
<proteinExistence type="predicted"/>
<gene>
    <name evidence="2" type="ORF">K491DRAFT_380269</name>
</gene>
<feature type="region of interest" description="Disordered" evidence="1">
    <location>
        <begin position="149"/>
        <end position="169"/>
    </location>
</feature>
<feature type="region of interest" description="Disordered" evidence="1">
    <location>
        <begin position="1"/>
        <end position="23"/>
    </location>
</feature>
<evidence type="ECO:0000313" key="2">
    <source>
        <dbReference type="EMBL" id="KAF2661660.1"/>
    </source>
</evidence>
<dbReference type="AlphaFoldDB" id="A0A6A6TPC7"/>
<keyword evidence="3" id="KW-1185">Reference proteome</keyword>
<evidence type="ECO:0000313" key="3">
    <source>
        <dbReference type="Proteomes" id="UP000799324"/>
    </source>
</evidence>
<protein>
    <submittedName>
        <fullName evidence="2">Uncharacterized protein</fullName>
    </submittedName>
</protein>
<dbReference type="EMBL" id="MU004292">
    <property type="protein sequence ID" value="KAF2661660.1"/>
    <property type="molecule type" value="Genomic_DNA"/>
</dbReference>
<evidence type="ECO:0000256" key="1">
    <source>
        <dbReference type="SAM" id="MobiDB-lite"/>
    </source>
</evidence>
<accession>A0A6A6TPC7</accession>
<feature type="compositionally biased region" description="Polar residues" evidence="1">
    <location>
        <begin position="14"/>
        <end position="23"/>
    </location>
</feature>
<sequence>MNEVGEAWPARRIPSNNLQTKFSGQCGPSSLPGRLHTGRPHHPILCPRGSGAGATRMALCQCRQSAGQTAIAHSNARKIAIMHRASAASPPRVRWRPVPTAKSRTELLAELPAAVRQFLSDVVRHSSGRRSLQCELSSRTLREAVLLGRPSPAEPPANGMLPAGRMKQSTGRLSPRHRFLCPQRAPVVLCIALRRPLYTRQFSHGALADRLRWRLSSPPDRVQRVSPSGFEAPLAFPLRQSWSSHEACRHCSTGRSRAGRGTSKQSVAVHARWSMVSIPRAKHAVLAFLIGLAGDVRSLNSCSVAELAALEILPVPWTARVSLIPPALTPQADA</sequence>